<dbReference type="GO" id="GO:0022857">
    <property type="term" value="F:transmembrane transporter activity"/>
    <property type="evidence" value="ECO:0000318"/>
    <property type="project" value="GO_Central"/>
</dbReference>
<dbReference type="PANTHER" id="PTHR23505:SF79">
    <property type="entry name" value="PROTEIN SPINSTER"/>
    <property type="match status" value="1"/>
</dbReference>
<comment type="subcellular location">
    <subcellularLocation>
        <location evidence="1">Membrane</location>
        <topology evidence="1">Multi-pass membrane protein</topology>
    </subcellularLocation>
</comment>
<proteinExistence type="inferred from homology"/>
<evidence type="ECO:0000256" key="2">
    <source>
        <dbReference type="ARBA" id="ARBA00022448"/>
    </source>
</evidence>
<dbReference type="InterPro" id="IPR036259">
    <property type="entry name" value="MFS_trans_sf"/>
</dbReference>
<dbReference type="EnsemblMetazoa" id="PPA20914.1">
    <property type="protein sequence ID" value="PPA20914.1"/>
    <property type="gene ID" value="WBGene00110468"/>
</dbReference>
<sequence>MEKMLFRDWVVLITLPCSVMFSSFEIAGIGSLIPLIQKSFGTTDSETALLRTLSSAAHITAFIALWLFGDFMPKKRAFLLTVTLWALLTIASTLVSSEQYWLYLTLRSLASVNAEVFRILVNVLQAEHFTGKNLTAALTLNIVGESMAFLIATIVNSILVANDSSWKLGVVFGPALSLQSCSLLSIPIVYAACSALETLSYITEVVMITRSFWIFSISYFIDGIAGSGIMLNNLQLVLSTTPAGQRASALSLLRLTTSLGIMPGAQIMAAISDYYRGDSSEPIDRLNALQKTFLYTWFMPALSTAMCLVILRFYLLDVKRAKQIDLRDEEESATLMGDKSHLFDD</sequence>
<keyword evidence="2" id="KW-0813">Transport</keyword>
<dbReference type="AlphaFoldDB" id="A0A2A6B6Y2"/>
<reference evidence="7" key="2">
    <citation type="submission" date="2022-06" db="UniProtKB">
        <authorList>
            <consortium name="EnsemblMetazoa"/>
        </authorList>
    </citation>
    <scope>IDENTIFICATION</scope>
    <source>
        <strain evidence="7">PS312</strain>
    </source>
</reference>
<dbReference type="Pfam" id="PF07690">
    <property type="entry name" value="MFS_1"/>
    <property type="match status" value="1"/>
</dbReference>
<name>A0A2A6B6Y2_PRIPA</name>
<protein>
    <submittedName>
        <fullName evidence="7">Membrane transporter</fullName>
    </submittedName>
</protein>
<dbReference type="SUPFAM" id="SSF103473">
    <property type="entry name" value="MFS general substrate transporter"/>
    <property type="match status" value="2"/>
</dbReference>
<organism evidence="7 8">
    <name type="scientific">Pristionchus pacificus</name>
    <name type="common">Parasitic nematode worm</name>
    <dbReference type="NCBI Taxonomy" id="54126"/>
    <lineage>
        <taxon>Eukaryota</taxon>
        <taxon>Metazoa</taxon>
        <taxon>Ecdysozoa</taxon>
        <taxon>Nematoda</taxon>
        <taxon>Chromadorea</taxon>
        <taxon>Rhabditida</taxon>
        <taxon>Rhabditina</taxon>
        <taxon>Diplogasteromorpha</taxon>
        <taxon>Diplogasteroidea</taxon>
        <taxon>Neodiplogasteridae</taxon>
        <taxon>Pristionchus</taxon>
    </lineage>
</organism>
<evidence type="ECO:0000256" key="6">
    <source>
        <dbReference type="ARBA" id="ARBA00024338"/>
    </source>
</evidence>
<accession>A0A8R1UFU0</accession>
<evidence type="ECO:0000256" key="1">
    <source>
        <dbReference type="ARBA" id="ARBA00004141"/>
    </source>
</evidence>
<gene>
    <name evidence="7" type="primary">WBGene00110468</name>
</gene>
<comment type="similarity">
    <text evidence="6">Belongs to the major facilitator superfamily. Spinster (TC 2.A.1.49) family.</text>
</comment>
<keyword evidence="3" id="KW-0812">Transmembrane</keyword>
<evidence type="ECO:0000313" key="8">
    <source>
        <dbReference type="Proteomes" id="UP000005239"/>
    </source>
</evidence>
<evidence type="ECO:0000256" key="5">
    <source>
        <dbReference type="ARBA" id="ARBA00023136"/>
    </source>
</evidence>
<dbReference type="Proteomes" id="UP000005239">
    <property type="component" value="Unassembled WGS sequence"/>
</dbReference>
<keyword evidence="8" id="KW-1185">Reference proteome</keyword>
<dbReference type="InterPro" id="IPR044770">
    <property type="entry name" value="MFS_spinster-like"/>
</dbReference>
<dbReference type="GO" id="GO:0016020">
    <property type="term" value="C:membrane"/>
    <property type="evidence" value="ECO:0000318"/>
    <property type="project" value="GO_Central"/>
</dbReference>
<accession>A0A2A6B6Y2</accession>
<reference evidence="8" key="1">
    <citation type="journal article" date="2008" name="Nat. Genet.">
        <title>The Pristionchus pacificus genome provides a unique perspective on nematode lifestyle and parasitism.</title>
        <authorList>
            <person name="Dieterich C."/>
            <person name="Clifton S.W."/>
            <person name="Schuster L.N."/>
            <person name="Chinwalla A."/>
            <person name="Delehaunty K."/>
            <person name="Dinkelacker I."/>
            <person name="Fulton L."/>
            <person name="Fulton R."/>
            <person name="Godfrey J."/>
            <person name="Minx P."/>
            <person name="Mitreva M."/>
            <person name="Roeseler W."/>
            <person name="Tian H."/>
            <person name="Witte H."/>
            <person name="Yang S.P."/>
            <person name="Wilson R.K."/>
            <person name="Sommer R.J."/>
        </authorList>
    </citation>
    <scope>NUCLEOTIDE SEQUENCE [LARGE SCALE GENOMIC DNA]</scope>
    <source>
        <strain evidence="8">PS312</strain>
    </source>
</reference>
<keyword evidence="4" id="KW-1133">Transmembrane helix</keyword>
<evidence type="ECO:0000313" key="7">
    <source>
        <dbReference type="EnsemblMetazoa" id="PPA20914.1"/>
    </source>
</evidence>
<keyword evidence="5" id="KW-0472">Membrane</keyword>
<dbReference type="Gene3D" id="1.20.1250.20">
    <property type="entry name" value="MFS general substrate transporter like domains"/>
    <property type="match status" value="2"/>
</dbReference>
<dbReference type="InterPro" id="IPR011701">
    <property type="entry name" value="MFS"/>
</dbReference>
<evidence type="ECO:0000256" key="3">
    <source>
        <dbReference type="ARBA" id="ARBA00022692"/>
    </source>
</evidence>
<dbReference type="PANTHER" id="PTHR23505">
    <property type="entry name" value="SPINSTER"/>
    <property type="match status" value="1"/>
</dbReference>
<evidence type="ECO:0000256" key="4">
    <source>
        <dbReference type="ARBA" id="ARBA00022989"/>
    </source>
</evidence>